<dbReference type="PANTHER" id="PTHR42852:SF17">
    <property type="entry name" value="THIOREDOXIN-LIKE PROTEIN HI_1115"/>
    <property type="match status" value="1"/>
</dbReference>
<dbReference type="PANTHER" id="PTHR42852">
    <property type="entry name" value="THIOL:DISULFIDE INTERCHANGE PROTEIN DSBE"/>
    <property type="match status" value="1"/>
</dbReference>
<dbReference type="STRING" id="1168035.SAMN05444280_10949"/>
<name>A0A1M6FR47_9BACT</name>
<dbReference type="InterPro" id="IPR013766">
    <property type="entry name" value="Thioredoxin_domain"/>
</dbReference>
<evidence type="ECO:0000313" key="2">
    <source>
        <dbReference type="EMBL" id="SHJ00144.1"/>
    </source>
</evidence>
<keyword evidence="3" id="KW-1185">Reference proteome</keyword>
<dbReference type="CDD" id="cd02966">
    <property type="entry name" value="TlpA_like_family"/>
    <property type="match status" value="1"/>
</dbReference>
<dbReference type="InterPro" id="IPR000866">
    <property type="entry name" value="AhpC/TSA"/>
</dbReference>
<dbReference type="AlphaFoldDB" id="A0A1M6FR47"/>
<dbReference type="Proteomes" id="UP000184050">
    <property type="component" value="Unassembled WGS sequence"/>
</dbReference>
<dbReference type="InterPro" id="IPR050553">
    <property type="entry name" value="Thioredoxin_ResA/DsbE_sf"/>
</dbReference>
<dbReference type="PROSITE" id="PS51352">
    <property type="entry name" value="THIOREDOXIN_2"/>
    <property type="match status" value="1"/>
</dbReference>
<sequence length="189" mass="22105">MIKSHGTTQSGAMTINSNMKPTTSLLTIILFLFAFNLNAQDEFTFVTEGQKAPDFTLTLENGESKSLSDLEGKVVWINFFATWCPPCRKELPHLENDVYEKFKKREDFEVMVIGREHTWEEVNKFKKEHHFALPFYPDPEREIFSKYAKQNIPRNFIIDKNGTIEVAYIGFNEEDFEKIIRKVEVLLEK</sequence>
<feature type="domain" description="Thioredoxin" evidence="1">
    <location>
        <begin position="46"/>
        <end position="188"/>
    </location>
</feature>
<evidence type="ECO:0000259" key="1">
    <source>
        <dbReference type="PROSITE" id="PS51352"/>
    </source>
</evidence>
<dbReference type="SUPFAM" id="SSF52833">
    <property type="entry name" value="Thioredoxin-like"/>
    <property type="match status" value="1"/>
</dbReference>
<gene>
    <name evidence="2" type="ORF">SAMN05444280_10949</name>
</gene>
<proteinExistence type="predicted"/>
<dbReference type="Pfam" id="PF00578">
    <property type="entry name" value="AhpC-TSA"/>
    <property type="match status" value="1"/>
</dbReference>
<evidence type="ECO:0000313" key="3">
    <source>
        <dbReference type="Proteomes" id="UP000184050"/>
    </source>
</evidence>
<dbReference type="GO" id="GO:0016209">
    <property type="term" value="F:antioxidant activity"/>
    <property type="evidence" value="ECO:0007669"/>
    <property type="project" value="InterPro"/>
</dbReference>
<organism evidence="2 3">
    <name type="scientific">Tangfeifania diversioriginum</name>
    <dbReference type="NCBI Taxonomy" id="1168035"/>
    <lineage>
        <taxon>Bacteria</taxon>
        <taxon>Pseudomonadati</taxon>
        <taxon>Bacteroidota</taxon>
        <taxon>Bacteroidia</taxon>
        <taxon>Marinilabiliales</taxon>
        <taxon>Prolixibacteraceae</taxon>
        <taxon>Tangfeifania</taxon>
    </lineage>
</organism>
<dbReference type="OrthoDB" id="9794348at2"/>
<dbReference type="InterPro" id="IPR036249">
    <property type="entry name" value="Thioredoxin-like_sf"/>
</dbReference>
<dbReference type="RefSeq" id="WP_083578152.1">
    <property type="nucleotide sequence ID" value="NZ_FQZE01000009.1"/>
</dbReference>
<dbReference type="EMBL" id="FQZE01000009">
    <property type="protein sequence ID" value="SHJ00144.1"/>
    <property type="molecule type" value="Genomic_DNA"/>
</dbReference>
<reference evidence="2 3" key="1">
    <citation type="submission" date="2016-11" db="EMBL/GenBank/DDBJ databases">
        <authorList>
            <person name="Jaros S."/>
            <person name="Januszkiewicz K."/>
            <person name="Wedrychowicz H."/>
        </authorList>
    </citation>
    <scope>NUCLEOTIDE SEQUENCE [LARGE SCALE GENOMIC DNA]</scope>
    <source>
        <strain evidence="2 3">DSM 27063</strain>
    </source>
</reference>
<protein>
    <submittedName>
        <fullName evidence="2">Peroxiredoxin</fullName>
    </submittedName>
</protein>
<accession>A0A1M6FR47</accession>
<dbReference type="Gene3D" id="3.40.30.10">
    <property type="entry name" value="Glutaredoxin"/>
    <property type="match status" value="1"/>
</dbReference>
<dbReference type="GO" id="GO:0016491">
    <property type="term" value="F:oxidoreductase activity"/>
    <property type="evidence" value="ECO:0007669"/>
    <property type="project" value="InterPro"/>
</dbReference>